<evidence type="ECO:0000259" key="8">
    <source>
        <dbReference type="PROSITE" id="PS50954"/>
    </source>
</evidence>
<reference evidence="10" key="1">
    <citation type="submission" date="2025-08" db="UniProtKB">
        <authorList>
            <consortium name="Ensembl"/>
        </authorList>
    </citation>
    <scope>IDENTIFICATION</scope>
</reference>
<evidence type="ECO:0000256" key="7">
    <source>
        <dbReference type="SAM" id="Phobius"/>
    </source>
</evidence>
<dbReference type="PROSITE" id="PS50955">
    <property type="entry name" value="LEM_LIKE"/>
    <property type="match status" value="1"/>
</dbReference>
<comment type="similarity">
    <text evidence="1">Belongs to the LEM family.</text>
</comment>
<dbReference type="Ensembl" id="ENSSGRT00000080592.1">
    <property type="protein sequence ID" value="ENSSGRP00000075698.1"/>
    <property type="gene ID" value="ENSSGRG00000038399.1"/>
</dbReference>
<evidence type="ECO:0000256" key="3">
    <source>
        <dbReference type="ARBA" id="ARBA00022553"/>
    </source>
</evidence>
<dbReference type="AlphaFoldDB" id="A0A672QID9"/>
<dbReference type="Proteomes" id="UP000472262">
    <property type="component" value="Unassembled WGS sequence"/>
</dbReference>
<dbReference type="InterPro" id="IPR011015">
    <property type="entry name" value="LEM/LEM-like_dom_sf"/>
</dbReference>
<dbReference type="CDD" id="cd12940">
    <property type="entry name" value="LEM_LAP2_LEMD1"/>
    <property type="match status" value="1"/>
</dbReference>
<dbReference type="FunFam" id="1.10.720.40:FF:000001">
    <property type="entry name" value="LEM domain containing 2, isoform CRA_a"/>
    <property type="match status" value="2"/>
</dbReference>
<feature type="domain" description="LEM" evidence="8">
    <location>
        <begin position="94"/>
        <end position="138"/>
    </location>
</feature>
<feature type="transmembrane region" description="Helical" evidence="7">
    <location>
        <begin position="349"/>
        <end position="369"/>
    </location>
</feature>
<keyword evidence="7" id="KW-0472">Membrane</keyword>
<dbReference type="InParanoid" id="A0A672QID9"/>
<keyword evidence="11" id="KW-1185">Reference proteome</keyword>
<sequence length="408" mass="44970">MAQFHEDPALLTKEKLRSELLANSVPLPSADCKKDVYVQLYLKNLTALNKKSISAPAPDTFSSDEEAMTAPPVTSSSRSGKKATRKTDRVRAEENDISGLTDEELKLQLLKYGVHSGPIVASTRKLYEKKLQQLLEQPPVETSLPEPETTIPEAVTIKADGNQNGNTHSAEEDQYSDKEEVDPVPEPVPVVTKLIRSRGKTPVTTRTSSRQRPKVKTAQAQKKNTVSITIESHQALIYGAQSHLLCSVIAEFSSFQQQVEETATVHEDSSVDGGDILKEIFPNEPATPTGITATCRRPIHGAAGRPVKPLNLWSKEPLLLQNTYTVTKSSVTDVRSRASATRPKPRRWFAFWLKLLVFITLAASLYYAFQSVTTDQINACQLYVQDNVITPIVNYISSESPAEGDDGK</sequence>
<dbReference type="PANTHER" id="PTHR12019">
    <property type="entry name" value="LAMINA-ASSOCIATED POLYPEPTIDE THYMOPOIETIN"/>
    <property type="match status" value="1"/>
</dbReference>
<dbReference type="InterPro" id="IPR051656">
    <property type="entry name" value="LEM_domain"/>
</dbReference>
<keyword evidence="7" id="KW-1133">Transmembrane helix</keyword>
<gene>
    <name evidence="10" type="primary">LOC107569350</name>
</gene>
<dbReference type="InterPro" id="IPR013146">
    <property type="entry name" value="LEM-like_dom"/>
</dbReference>
<protein>
    <submittedName>
        <fullName evidence="10">Lamina-associated polypeptide 2, isoforms beta/delta/epsilon/gamma-like</fullName>
    </submittedName>
</protein>
<evidence type="ECO:0000256" key="4">
    <source>
        <dbReference type="ARBA" id="ARBA00022990"/>
    </source>
</evidence>
<dbReference type="SUPFAM" id="SSF63451">
    <property type="entry name" value="LEM domain"/>
    <property type="match status" value="2"/>
</dbReference>
<evidence type="ECO:0000256" key="1">
    <source>
        <dbReference type="ARBA" id="ARBA00007744"/>
    </source>
</evidence>
<reference evidence="10" key="2">
    <citation type="submission" date="2025-09" db="UniProtKB">
        <authorList>
            <consortium name="Ensembl"/>
        </authorList>
    </citation>
    <scope>IDENTIFICATION</scope>
</reference>
<evidence type="ECO:0000259" key="9">
    <source>
        <dbReference type="PROSITE" id="PS50955"/>
    </source>
</evidence>
<dbReference type="PANTHER" id="PTHR12019:SF13">
    <property type="entry name" value="THYMOPOIETIN B"/>
    <property type="match status" value="1"/>
</dbReference>
<feature type="domain" description="LEM-like" evidence="9">
    <location>
        <begin position="5"/>
        <end position="48"/>
    </location>
</feature>
<feature type="region of interest" description="Disordered" evidence="6">
    <location>
        <begin position="53"/>
        <end position="95"/>
    </location>
</feature>
<feature type="compositionally biased region" description="Basic and acidic residues" evidence="6">
    <location>
        <begin position="85"/>
        <end position="94"/>
    </location>
</feature>
<dbReference type="Pfam" id="PF03020">
    <property type="entry name" value="LEM"/>
    <property type="match status" value="1"/>
</dbReference>
<feature type="compositionally biased region" description="Basic and acidic residues" evidence="6">
    <location>
        <begin position="169"/>
        <end position="178"/>
    </location>
</feature>
<organism evidence="10 11">
    <name type="scientific">Sinocyclocheilus grahami</name>
    <name type="common">Dianchi golden-line fish</name>
    <name type="synonym">Barbus grahami</name>
    <dbReference type="NCBI Taxonomy" id="75366"/>
    <lineage>
        <taxon>Eukaryota</taxon>
        <taxon>Metazoa</taxon>
        <taxon>Chordata</taxon>
        <taxon>Craniata</taxon>
        <taxon>Vertebrata</taxon>
        <taxon>Euteleostomi</taxon>
        <taxon>Actinopterygii</taxon>
        <taxon>Neopterygii</taxon>
        <taxon>Teleostei</taxon>
        <taxon>Ostariophysi</taxon>
        <taxon>Cypriniformes</taxon>
        <taxon>Cyprinidae</taxon>
        <taxon>Cyprininae</taxon>
        <taxon>Sinocyclocheilus</taxon>
    </lineage>
</organism>
<accession>A0A672QID9</accession>
<dbReference type="GO" id="GO:0003677">
    <property type="term" value="F:DNA binding"/>
    <property type="evidence" value="ECO:0007669"/>
    <property type="project" value="UniProtKB-KW"/>
</dbReference>
<dbReference type="SMART" id="SM00540">
    <property type="entry name" value="LEM"/>
    <property type="match status" value="1"/>
</dbReference>
<keyword evidence="5" id="KW-0238">DNA-binding</keyword>
<dbReference type="GO" id="GO:0005635">
    <property type="term" value="C:nuclear envelope"/>
    <property type="evidence" value="ECO:0007669"/>
    <property type="project" value="UniProtKB-ARBA"/>
</dbReference>
<dbReference type="OMA" id="VKPSEYW"/>
<dbReference type="Pfam" id="PF08198">
    <property type="entry name" value="Thymopoietin"/>
    <property type="match status" value="1"/>
</dbReference>
<dbReference type="Gene3D" id="1.10.720.40">
    <property type="match status" value="2"/>
</dbReference>
<evidence type="ECO:0000256" key="2">
    <source>
        <dbReference type="ARBA" id="ARBA00022481"/>
    </source>
</evidence>
<dbReference type="InterPro" id="IPR003887">
    <property type="entry name" value="LEM_dom"/>
</dbReference>
<keyword evidence="3" id="KW-0597">Phosphoprotein</keyword>
<dbReference type="CDD" id="cd12935">
    <property type="entry name" value="LEM_like"/>
    <property type="match status" value="1"/>
</dbReference>
<dbReference type="PROSITE" id="PS50954">
    <property type="entry name" value="LEM"/>
    <property type="match status" value="1"/>
</dbReference>
<name>A0A672QID9_SINGR</name>
<keyword evidence="7" id="KW-0812">Transmembrane</keyword>
<keyword evidence="4" id="KW-0007">Acetylation</keyword>
<evidence type="ECO:0000313" key="10">
    <source>
        <dbReference type="Ensembl" id="ENSSGRP00000075698.1"/>
    </source>
</evidence>
<evidence type="ECO:0000256" key="5">
    <source>
        <dbReference type="ARBA" id="ARBA00023125"/>
    </source>
</evidence>
<proteinExistence type="inferred from homology"/>
<dbReference type="SMART" id="SM01261">
    <property type="entry name" value="Thymopoietin"/>
    <property type="match status" value="1"/>
</dbReference>
<keyword evidence="2" id="KW-0488">Methylation</keyword>
<evidence type="ECO:0000313" key="11">
    <source>
        <dbReference type="Proteomes" id="UP000472262"/>
    </source>
</evidence>
<feature type="region of interest" description="Disordered" evidence="6">
    <location>
        <begin position="157"/>
        <end position="220"/>
    </location>
</feature>
<evidence type="ECO:0000256" key="6">
    <source>
        <dbReference type="SAM" id="MobiDB-lite"/>
    </source>
</evidence>